<sequence length="340" mass="35678">MKTRTLIAALAPALLLFATACGSGGGEKTTSSSGKQLDKATLTLNWYPYGEHAPFYYGKSKGIFERHGIDLTIQAGQGSQKTVQATGAGQTDFGWADTPALLGGVSQGVPVKSLGVFLQTTPASVQFFQEKNITKPADLKGKTIASTAGDALTKTFPVFLKANGMTDADVKMQNTDPAGKIAAVMSGQTDALLGYASDQGPTMQNKAGKPVAYLRFSEFGLNYYSNGLLTSSSFLQSKADLAKRMVAATSEAWAAAEKDQQAAVDAMKGASEQLPPAQVLLDQFKTTTTLLHTDATQGQAPGVNTEADWQKTIDTFAKAGLVSNPQAPSAYWDSSVAPKG</sequence>
<organism evidence="3 4">
    <name type="scientific">Nonomuraea guangzhouensis</name>
    <dbReference type="NCBI Taxonomy" id="1291555"/>
    <lineage>
        <taxon>Bacteria</taxon>
        <taxon>Bacillati</taxon>
        <taxon>Actinomycetota</taxon>
        <taxon>Actinomycetes</taxon>
        <taxon>Streptosporangiales</taxon>
        <taxon>Streptosporangiaceae</taxon>
        <taxon>Nonomuraea</taxon>
    </lineage>
</organism>
<comment type="caution">
    <text evidence="3">The sequence shown here is derived from an EMBL/GenBank/DDBJ whole genome shotgun (WGS) entry which is preliminary data.</text>
</comment>
<proteinExistence type="predicted"/>
<dbReference type="Pfam" id="PF09084">
    <property type="entry name" value="NMT1"/>
    <property type="match status" value="1"/>
</dbReference>
<keyword evidence="4" id="KW-1185">Reference proteome</keyword>
<evidence type="ECO:0000256" key="1">
    <source>
        <dbReference type="SAM" id="SignalP"/>
    </source>
</evidence>
<reference evidence="4" key="1">
    <citation type="journal article" date="2019" name="Int. J. Syst. Evol. Microbiol.">
        <title>The Global Catalogue of Microorganisms (GCM) 10K type strain sequencing project: providing services to taxonomists for standard genome sequencing and annotation.</title>
        <authorList>
            <consortium name="The Broad Institute Genomics Platform"/>
            <consortium name="The Broad Institute Genome Sequencing Center for Infectious Disease"/>
            <person name="Wu L."/>
            <person name="Ma J."/>
        </authorList>
    </citation>
    <scope>NUCLEOTIDE SEQUENCE [LARGE SCALE GENOMIC DNA]</scope>
    <source>
        <strain evidence="4">CGMCC 1.15399</strain>
    </source>
</reference>
<dbReference type="InterPro" id="IPR015168">
    <property type="entry name" value="SsuA/THI5"/>
</dbReference>
<accession>A0ABW4G4W2</accession>
<evidence type="ECO:0000313" key="3">
    <source>
        <dbReference type="EMBL" id="MFD1537783.1"/>
    </source>
</evidence>
<feature type="signal peptide" evidence="1">
    <location>
        <begin position="1"/>
        <end position="20"/>
    </location>
</feature>
<dbReference type="Proteomes" id="UP001597097">
    <property type="component" value="Unassembled WGS sequence"/>
</dbReference>
<dbReference type="InterPro" id="IPR027939">
    <property type="entry name" value="NMT1/THI5"/>
</dbReference>
<feature type="chain" id="PRO_5046361609" evidence="1">
    <location>
        <begin position="21"/>
        <end position="340"/>
    </location>
</feature>
<gene>
    <name evidence="3" type="ORF">ACFSJ0_12095</name>
</gene>
<dbReference type="PANTHER" id="PTHR31528">
    <property type="entry name" value="4-AMINO-5-HYDROXYMETHYL-2-METHYLPYRIMIDINE PHOSPHATE SYNTHASE THI11-RELATED"/>
    <property type="match status" value="1"/>
</dbReference>
<dbReference type="PROSITE" id="PS51257">
    <property type="entry name" value="PROKAR_LIPOPROTEIN"/>
    <property type="match status" value="1"/>
</dbReference>
<keyword evidence="1" id="KW-0732">Signal</keyword>
<dbReference type="PANTHER" id="PTHR31528:SF15">
    <property type="entry name" value="RIBOFLAVIN-BINDING PROTEIN RIBY"/>
    <property type="match status" value="1"/>
</dbReference>
<evidence type="ECO:0000313" key="4">
    <source>
        <dbReference type="Proteomes" id="UP001597097"/>
    </source>
</evidence>
<protein>
    <submittedName>
        <fullName evidence="3">ABC transporter substrate-binding protein</fullName>
    </submittedName>
</protein>
<evidence type="ECO:0000259" key="2">
    <source>
        <dbReference type="Pfam" id="PF09084"/>
    </source>
</evidence>
<dbReference type="RefSeq" id="WP_219530893.1">
    <property type="nucleotide sequence ID" value="NZ_JAHKRM010000010.1"/>
</dbReference>
<feature type="domain" description="SsuA/THI5-like" evidence="2">
    <location>
        <begin position="51"/>
        <end position="263"/>
    </location>
</feature>
<dbReference type="EMBL" id="JBHUCM010000012">
    <property type="protein sequence ID" value="MFD1537783.1"/>
    <property type="molecule type" value="Genomic_DNA"/>
</dbReference>
<name>A0ABW4G4W2_9ACTN</name>